<organism evidence="4 5">
    <name type="scientific">Hibiscus sabdariffa</name>
    <name type="common">roselle</name>
    <dbReference type="NCBI Taxonomy" id="183260"/>
    <lineage>
        <taxon>Eukaryota</taxon>
        <taxon>Viridiplantae</taxon>
        <taxon>Streptophyta</taxon>
        <taxon>Embryophyta</taxon>
        <taxon>Tracheophyta</taxon>
        <taxon>Spermatophyta</taxon>
        <taxon>Magnoliopsida</taxon>
        <taxon>eudicotyledons</taxon>
        <taxon>Gunneridae</taxon>
        <taxon>Pentapetalae</taxon>
        <taxon>rosids</taxon>
        <taxon>malvids</taxon>
        <taxon>Malvales</taxon>
        <taxon>Malvaceae</taxon>
        <taxon>Malvoideae</taxon>
        <taxon>Hibiscus</taxon>
    </lineage>
</organism>
<dbReference type="Gene3D" id="1.25.40.10">
    <property type="entry name" value="Tetratricopeptide repeat domain"/>
    <property type="match status" value="2"/>
</dbReference>
<evidence type="ECO:0000313" key="4">
    <source>
        <dbReference type="EMBL" id="KAK9045738.1"/>
    </source>
</evidence>
<dbReference type="PANTHER" id="PTHR47941">
    <property type="entry name" value="PENTATRICOPEPTIDE REPEAT-CONTAINING PROTEIN 3, MITOCHONDRIAL"/>
    <property type="match status" value="1"/>
</dbReference>
<keyword evidence="2" id="KW-0677">Repeat</keyword>
<accession>A0ABR2U7P8</accession>
<dbReference type="PROSITE" id="PS51375">
    <property type="entry name" value="PPR"/>
    <property type="match status" value="2"/>
</dbReference>
<dbReference type="Proteomes" id="UP001396334">
    <property type="component" value="Unassembled WGS sequence"/>
</dbReference>
<feature type="repeat" description="PPR" evidence="3">
    <location>
        <begin position="95"/>
        <end position="129"/>
    </location>
</feature>
<keyword evidence="5" id="KW-1185">Reference proteome</keyword>
<protein>
    <recommendedName>
        <fullName evidence="6">Pentatricopeptide repeat-containing protein</fullName>
    </recommendedName>
</protein>
<reference evidence="4 5" key="1">
    <citation type="journal article" date="2024" name="G3 (Bethesda)">
        <title>Genome assembly of Hibiscus sabdariffa L. provides insights into metabolisms of medicinal natural products.</title>
        <authorList>
            <person name="Kim T."/>
        </authorList>
    </citation>
    <scope>NUCLEOTIDE SEQUENCE [LARGE SCALE GENOMIC DNA]</scope>
    <source>
        <strain evidence="4">TK-2024</strain>
        <tissue evidence="4">Old leaves</tissue>
    </source>
</reference>
<dbReference type="EMBL" id="JBBPBN010000001">
    <property type="protein sequence ID" value="KAK9045738.1"/>
    <property type="molecule type" value="Genomic_DNA"/>
</dbReference>
<proteinExistence type="inferred from homology"/>
<comment type="similarity">
    <text evidence="1">Belongs to the PPR family. P subfamily.</text>
</comment>
<dbReference type="NCBIfam" id="TIGR00756">
    <property type="entry name" value="PPR"/>
    <property type="match status" value="3"/>
</dbReference>
<dbReference type="InterPro" id="IPR002885">
    <property type="entry name" value="PPR_rpt"/>
</dbReference>
<dbReference type="InterPro" id="IPR011990">
    <property type="entry name" value="TPR-like_helical_dom_sf"/>
</dbReference>
<evidence type="ECO:0000256" key="3">
    <source>
        <dbReference type="PROSITE-ProRule" id="PRU00708"/>
    </source>
</evidence>
<gene>
    <name evidence="4" type="ORF">V6N11_051646</name>
</gene>
<name>A0ABR2U7P8_9ROSI</name>
<evidence type="ECO:0000256" key="2">
    <source>
        <dbReference type="ARBA" id="ARBA00022737"/>
    </source>
</evidence>
<sequence length="212" mass="23635">MGKLIPSLLNLSIPHSAFSPGLKTTITHVQAFTKNSNCFHNVDQALTLFKEMISKYPRPSIVEFTKLLGAMVRTKNYAIVVSLYSQIELTGVSHNTYSLSILIDCFFKLGQIGCGFSVLVEMMKLGVEPNVVTFSILINGICKQSRIVEALSLFHKMLEEVHLYNTILNGLCKTKKADAAGMFLCMMEDRGFEPDIIAYTAVIDCFCKKISY</sequence>
<evidence type="ECO:0000313" key="5">
    <source>
        <dbReference type="Proteomes" id="UP001396334"/>
    </source>
</evidence>
<comment type="caution">
    <text evidence="4">The sequence shown here is derived from an EMBL/GenBank/DDBJ whole genome shotgun (WGS) entry which is preliminary data.</text>
</comment>
<evidence type="ECO:0000256" key="1">
    <source>
        <dbReference type="ARBA" id="ARBA00007626"/>
    </source>
</evidence>
<feature type="repeat" description="PPR" evidence="3">
    <location>
        <begin position="160"/>
        <end position="194"/>
    </location>
</feature>
<evidence type="ECO:0008006" key="6">
    <source>
        <dbReference type="Google" id="ProtNLM"/>
    </source>
</evidence>
<dbReference type="Pfam" id="PF13041">
    <property type="entry name" value="PPR_2"/>
    <property type="match status" value="2"/>
</dbReference>